<evidence type="ECO:0000313" key="11">
    <source>
        <dbReference type="EMBL" id="SER17959.1"/>
    </source>
</evidence>
<keyword evidence="9" id="KW-0234">DNA repair</keyword>
<dbReference type="GO" id="GO:0046872">
    <property type="term" value="F:metal ion binding"/>
    <property type="evidence" value="ECO:0007669"/>
    <property type="project" value="UniProtKB-KW"/>
</dbReference>
<keyword evidence="5" id="KW-0227">DNA damage</keyword>
<dbReference type="NCBIfam" id="TIGR00758">
    <property type="entry name" value="UDG_fam4"/>
    <property type="match status" value="1"/>
</dbReference>
<dbReference type="OrthoDB" id="5290748at2"/>
<keyword evidence="7" id="KW-0408">Iron</keyword>
<evidence type="ECO:0000256" key="7">
    <source>
        <dbReference type="ARBA" id="ARBA00023004"/>
    </source>
</evidence>
<dbReference type="Pfam" id="PF13566">
    <property type="entry name" value="DUF4130"/>
    <property type="match status" value="1"/>
</dbReference>
<gene>
    <name evidence="11" type="ORF">SAMN05216548_112111</name>
</gene>
<organism evidence="11 12">
    <name type="scientific">Faunimonas pinastri</name>
    <dbReference type="NCBI Taxonomy" id="1855383"/>
    <lineage>
        <taxon>Bacteria</taxon>
        <taxon>Pseudomonadati</taxon>
        <taxon>Pseudomonadota</taxon>
        <taxon>Alphaproteobacteria</taxon>
        <taxon>Hyphomicrobiales</taxon>
        <taxon>Afifellaceae</taxon>
        <taxon>Faunimonas</taxon>
    </lineage>
</organism>
<dbReference type="PANTHER" id="PTHR33693">
    <property type="entry name" value="TYPE-5 URACIL-DNA GLYCOSYLASE"/>
    <property type="match status" value="1"/>
</dbReference>
<dbReference type="Pfam" id="PF03167">
    <property type="entry name" value="UDG"/>
    <property type="match status" value="1"/>
</dbReference>
<dbReference type="InterPro" id="IPR005273">
    <property type="entry name" value="Ura-DNA_glyco_family4"/>
</dbReference>
<dbReference type="RefSeq" id="WP_092498088.1">
    <property type="nucleotide sequence ID" value="NZ_FOFG01000012.1"/>
</dbReference>
<dbReference type="NCBIfam" id="TIGR03914">
    <property type="entry name" value="UDG_fam_dom"/>
    <property type="match status" value="1"/>
</dbReference>
<comment type="similarity">
    <text evidence="1">Belongs to the uracil-DNA glycosylase (UDG) superfamily. Type 4 (UDGa) family.</text>
</comment>
<evidence type="ECO:0000256" key="4">
    <source>
        <dbReference type="ARBA" id="ARBA00022723"/>
    </source>
</evidence>
<protein>
    <recommendedName>
        <fullName evidence="2">Type-4 uracil-DNA glycosylase</fullName>
    </recommendedName>
</protein>
<dbReference type="EMBL" id="FOFG01000012">
    <property type="protein sequence ID" value="SER17959.1"/>
    <property type="molecule type" value="Genomic_DNA"/>
</dbReference>
<keyword evidence="3" id="KW-0004">4Fe-4S</keyword>
<reference evidence="11 12" key="1">
    <citation type="submission" date="2016-10" db="EMBL/GenBank/DDBJ databases">
        <authorList>
            <person name="de Groot N.N."/>
        </authorList>
    </citation>
    <scope>NUCLEOTIDE SEQUENCE [LARGE SCALE GENOMIC DNA]</scope>
    <source>
        <strain evidence="11 12">A52C2</strain>
    </source>
</reference>
<dbReference type="InterPro" id="IPR036895">
    <property type="entry name" value="Uracil-DNA_glycosylase-like_sf"/>
</dbReference>
<dbReference type="Proteomes" id="UP000199647">
    <property type="component" value="Unassembled WGS sequence"/>
</dbReference>
<keyword evidence="12" id="KW-1185">Reference proteome</keyword>
<dbReference type="InterPro" id="IPR005122">
    <property type="entry name" value="Uracil-DNA_glycosylase-like"/>
</dbReference>
<keyword evidence="6" id="KW-0378">Hydrolase</keyword>
<evidence type="ECO:0000256" key="6">
    <source>
        <dbReference type="ARBA" id="ARBA00022801"/>
    </source>
</evidence>
<dbReference type="AlphaFoldDB" id="A0A1H9M352"/>
<dbReference type="CDD" id="cd10030">
    <property type="entry name" value="UDG-F4_TTUDGA_SPO1dp_like"/>
    <property type="match status" value="1"/>
</dbReference>
<dbReference type="GO" id="GO:0051539">
    <property type="term" value="F:4 iron, 4 sulfur cluster binding"/>
    <property type="evidence" value="ECO:0007669"/>
    <property type="project" value="UniProtKB-KW"/>
</dbReference>
<evidence type="ECO:0000256" key="1">
    <source>
        <dbReference type="ARBA" id="ARBA00006521"/>
    </source>
</evidence>
<evidence type="ECO:0000256" key="5">
    <source>
        <dbReference type="ARBA" id="ARBA00022763"/>
    </source>
</evidence>
<dbReference type="InterPro" id="IPR051536">
    <property type="entry name" value="UDG_Type-4/5"/>
</dbReference>
<dbReference type="SMART" id="SM00986">
    <property type="entry name" value="UDG"/>
    <property type="match status" value="1"/>
</dbReference>
<keyword evidence="4" id="KW-0479">Metal-binding</keyword>
<evidence type="ECO:0000256" key="9">
    <source>
        <dbReference type="ARBA" id="ARBA00023204"/>
    </source>
</evidence>
<dbReference type="GO" id="GO:0097506">
    <property type="term" value="F:deaminated base DNA N-glycosylase activity"/>
    <property type="evidence" value="ECO:0007669"/>
    <property type="project" value="UniProtKB-ARBA"/>
</dbReference>
<dbReference type="STRING" id="1855383.SAMN05216548_112111"/>
<dbReference type="InterPro" id="IPR023875">
    <property type="entry name" value="DNA_repair_put"/>
</dbReference>
<evidence type="ECO:0000256" key="2">
    <source>
        <dbReference type="ARBA" id="ARBA00019403"/>
    </source>
</evidence>
<dbReference type="GO" id="GO:0006281">
    <property type="term" value="P:DNA repair"/>
    <property type="evidence" value="ECO:0007669"/>
    <property type="project" value="UniProtKB-KW"/>
</dbReference>
<name>A0A1H9M352_9HYPH</name>
<evidence type="ECO:0000313" key="12">
    <source>
        <dbReference type="Proteomes" id="UP000199647"/>
    </source>
</evidence>
<proteinExistence type="inferred from homology"/>
<dbReference type="InterPro" id="IPR025404">
    <property type="entry name" value="DUF4130"/>
</dbReference>
<dbReference type="SMART" id="SM00987">
    <property type="entry name" value="UreE_C"/>
    <property type="match status" value="1"/>
</dbReference>
<accession>A0A1H9M352</accession>
<keyword evidence="8" id="KW-0411">Iron-sulfur</keyword>
<sequence>MAEGAALYDVALERPDDLDGFRKAARGLIALEVPPRQVLWHASGEGSLFGASLLPEGGPFPVPAAFVPLAADVVCHRDGERFALLYEALWRIRHGEKRLLHVVADPLVHRLAMLRKAVGRDVHKMHAFVRFRRLETEAGERFAAWFEPEHHILRRVASFFTGRFSTMNWSILTPEGAMHWNGAELSFGPGVRKEDAPEGDDFEDWWRTYYRATFNPARSNPDMMRQEMPKKYWRNLPEAELIPSLLAEAGNRTAGMLERAPEAPRKRIAPYVPAAPAILPAGSLAEIRQDASSCVRCPLFGPATQTVFGEGPLDAPVVFVGEQPGDQEDLAGRPFVGPAGQLFDRALQEAGLDRRQAYVTNAVKHFKFEPRGKRRIHKKPEGREIEACRWWLDRELATLKPSLVVALGATAARSLTGRTVSVLRERGRITEMRPGLPGLLTVHPSFLLRLPDPAARETEYRRFVEDLRHIGEIAPVMRLAA</sequence>
<dbReference type="Gene3D" id="3.40.470.10">
    <property type="entry name" value="Uracil-DNA glycosylase-like domain"/>
    <property type="match status" value="1"/>
</dbReference>
<dbReference type="SUPFAM" id="SSF52141">
    <property type="entry name" value="Uracil-DNA glycosylase-like"/>
    <property type="match status" value="1"/>
</dbReference>
<evidence type="ECO:0000256" key="8">
    <source>
        <dbReference type="ARBA" id="ARBA00023014"/>
    </source>
</evidence>
<evidence type="ECO:0000256" key="3">
    <source>
        <dbReference type="ARBA" id="ARBA00022485"/>
    </source>
</evidence>
<evidence type="ECO:0000259" key="10">
    <source>
        <dbReference type="SMART" id="SM00986"/>
    </source>
</evidence>
<dbReference type="PANTHER" id="PTHR33693:SF9">
    <property type="entry name" value="TYPE-4 URACIL-DNA GLYCOSYLASE"/>
    <property type="match status" value="1"/>
</dbReference>
<dbReference type="NCBIfam" id="TIGR03915">
    <property type="entry name" value="SAM_7_link_chp"/>
    <property type="match status" value="1"/>
</dbReference>
<feature type="domain" description="Uracil-DNA glycosylase-like" evidence="10">
    <location>
        <begin position="308"/>
        <end position="468"/>
    </location>
</feature>